<evidence type="ECO:0000313" key="3">
    <source>
        <dbReference type="Proteomes" id="UP001596549"/>
    </source>
</evidence>
<evidence type="ECO:0000313" key="2">
    <source>
        <dbReference type="EMBL" id="MFC7371121.1"/>
    </source>
</evidence>
<keyword evidence="3" id="KW-1185">Reference proteome</keyword>
<dbReference type="Proteomes" id="UP001596549">
    <property type="component" value="Unassembled WGS sequence"/>
</dbReference>
<gene>
    <name evidence="2" type="ORF">ACFQPF_05480</name>
</gene>
<comment type="caution">
    <text evidence="2">The sequence shown here is derived from an EMBL/GenBank/DDBJ whole genome shotgun (WGS) entry which is preliminary data.</text>
</comment>
<name>A0ABW2NL31_9BACL</name>
<proteinExistence type="predicted"/>
<evidence type="ECO:0000256" key="1">
    <source>
        <dbReference type="SAM" id="SignalP"/>
    </source>
</evidence>
<evidence type="ECO:0008006" key="4">
    <source>
        <dbReference type="Google" id="ProtNLM"/>
    </source>
</evidence>
<dbReference type="EMBL" id="JBHTCP010000010">
    <property type="protein sequence ID" value="MFC7371121.1"/>
    <property type="molecule type" value="Genomic_DNA"/>
</dbReference>
<keyword evidence="1" id="KW-0732">Signal</keyword>
<dbReference type="PROSITE" id="PS51257">
    <property type="entry name" value="PROKAR_LIPOPROTEIN"/>
    <property type="match status" value="1"/>
</dbReference>
<feature type="chain" id="PRO_5046361036" description="Lipoprotein" evidence="1">
    <location>
        <begin position="19"/>
        <end position="202"/>
    </location>
</feature>
<accession>A0ABW2NL31</accession>
<sequence length="202" mass="22493">MLKRRILLGLLVVAVLLAGCSDDNKTDIKSLESSKASKVDMDVTAFFQKTESVNEYVSPFEEGMNKTTLMTTSAAKSTSPTERLVQKMNVDKASNSNDVKRQIVKYTVTKTSLETEDGEILLMNKTKWKSKGWSHYVVSTNETVKVKAGTFEECVLVVSVDKKTGLKKKTYYAKEVGMIKTTSQAKGEKERTLIELVETDSL</sequence>
<organism evidence="2 3">
    <name type="scientific">Fictibacillus iocasae</name>
    <dbReference type="NCBI Taxonomy" id="2715437"/>
    <lineage>
        <taxon>Bacteria</taxon>
        <taxon>Bacillati</taxon>
        <taxon>Bacillota</taxon>
        <taxon>Bacilli</taxon>
        <taxon>Bacillales</taxon>
        <taxon>Fictibacillaceae</taxon>
        <taxon>Fictibacillus</taxon>
    </lineage>
</organism>
<dbReference type="RefSeq" id="WP_379747381.1">
    <property type="nucleotide sequence ID" value="NZ_JBHTCP010000010.1"/>
</dbReference>
<reference evidence="3" key="1">
    <citation type="journal article" date="2019" name="Int. J. Syst. Evol. Microbiol.">
        <title>The Global Catalogue of Microorganisms (GCM) 10K type strain sequencing project: providing services to taxonomists for standard genome sequencing and annotation.</title>
        <authorList>
            <consortium name="The Broad Institute Genomics Platform"/>
            <consortium name="The Broad Institute Genome Sequencing Center for Infectious Disease"/>
            <person name="Wu L."/>
            <person name="Ma J."/>
        </authorList>
    </citation>
    <scope>NUCLEOTIDE SEQUENCE [LARGE SCALE GENOMIC DNA]</scope>
    <source>
        <strain evidence="3">NBRC 106396</strain>
    </source>
</reference>
<protein>
    <recommendedName>
        <fullName evidence="4">Lipoprotein</fullName>
    </recommendedName>
</protein>
<feature type="signal peptide" evidence="1">
    <location>
        <begin position="1"/>
        <end position="18"/>
    </location>
</feature>